<name>A0A844D453_9BURK</name>
<comment type="caution">
    <text evidence="1">The sequence shown here is derived from an EMBL/GenBank/DDBJ whole genome shotgun (WGS) entry which is preliminary data.</text>
</comment>
<dbReference type="AlphaFoldDB" id="A0A844D453"/>
<evidence type="ECO:0000313" key="2">
    <source>
        <dbReference type="Proteomes" id="UP000439986"/>
    </source>
</evidence>
<dbReference type="Proteomes" id="UP000439986">
    <property type="component" value="Unassembled WGS sequence"/>
</dbReference>
<organism evidence="1 2">
    <name type="scientific">Duganella aquatilis</name>
    <dbReference type="NCBI Taxonomy" id="2666082"/>
    <lineage>
        <taxon>Bacteria</taxon>
        <taxon>Pseudomonadati</taxon>
        <taxon>Pseudomonadota</taxon>
        <taxon>Betaproteobacteria</taxon>
        <taxon>Burkholderiales</taxon>
        <taxon>Oxalobacteraceae</taxon>
        <taxon>Telluria group</taxon>
        <taxon>Duganella</taxon>
    </lineage>
</organism>
<dbReference type="RefSeq" id="WP_154355951.1">
    <property type="nucleotide sequence ID" value="NZ_WKJL01000001.1"/>
</dbReference>
<protein>
    <submittedName>
        <fullName evidence="1">Uncharacterized protein</fullName>
    </submittedName>
</protein>
<keyword evidence="2" id="KW-1185">Reference proteome</keyword>
<accession>A0A844D453</accession>
<gene>
    <name evidence="1" type="ORF">GJ698_02275</name>
</gene>
<dbReference type="EMBL" id="WKJL01000001">
    <property type="protein sequence ID" value="MRW82916.1"/>
    <property type="molecule type" value="Genomic_DNA"/>
</dbReference>
<proteinExistence type="predicted"/>
<evidence type="ECO:0000313" key="1">
    <source>
        <dbReference type="EMBL" id="MRW82916.1"/>
    </source>
</evidence>
<reference evidence="1 2" key="1">
    <citation type="submission" date="2019-11" db="EMBL/GenBank/DDBJ databases">
        <title>Novel species isolated from a subtropical stream in China.</title>
        <authorList>
            <person name="Lu H."/>
        </authorList>
    </citation>
    <scope>NUCLEOTIDE SEQUENCE [LARGE SCALE GENOMIC DNA]</scope>
    <source>
        <strain evidence="1 2">FT26W</strain>
    </source>
</reference>
<sequence>MKLNNSSNNIYNIIQRRDMPHIIQETYRGWEITIRCSHIASKIHPARYTAIAEAELQPGENPGDWVDPRMQVLSTGGRSFATGDACINALLGEAKQLIDALRR</sequence>